<proteinExistence type="predicted"/>
<dbReference type="Gene3D" id="3.30.420.10">
    <property type="entry name" value="Ribonuclease H-like superfamily/Ribonuclease H"/>
    <property type="match status" value="1"/>
</dbReference>
<gene>
    <name evidence="2" type="ORF">PR048_002228</name>
</gene>
<dbReference type="EMBL" id="JARBHB010000001">
    <property type="protein sequence ID" value="KAJ8896882.1"/>
    <property type="molecule type" value="Genomic_DNA"/>
</dbReference>
<feature type="region of interest" description="Disordered" evidence="1">
    <location>
        <begin position="753"/>
        <end position="778"/>
    </location>
</feature>
<feature type="compositionally biased region" description="Basic residues" evidence="1">
    <location>
        <begin position="667"/>
        <end position="676"/>
    </location>
</feature>
<evidence type="ECO:0000313" key="3">
    <source>
        <dbReference type="Proteomes" id="UP001159363"/>
    </source>
</evidence>
<name>A0ABQ9IJL7_9NEOP</name>
<feature type="region of interest" description="Disordered" evidence="1">
    <location>
        <begin position="667"/>
        <end position="690"/>
    </location>
</feature>
<accession>A0ABQ9IJL7</accession>
<evidence type="ECO:0008006" key="4">
    <source>
        <dbReference type="Google" id="ProtNLM"/>
    </source>
</evidence>
<organism evidence="2 3">
    <name type="scientific">Dryococelus australis</name>
    <dbReference type="NCBI Taxonomy" id="614101"/>
    <lineage>
        <taxon>Eukaryota</taxon>
        <taxon>Metazoa</taxon>
        <taxon>Ecdysozoa</taxon>
        <taxon>Arthropoda</taxon>
        <taxon>Hexapoda</taxon>
        <taxon>Insecta</taxon>
        <taxon>Pterygota</taxon>
        <taxon>Neoptera</taxon>
        <taxon>Polyneoptera</taxon>
        <taxon>Phasmatodea</taxon>
        <taxon>Verophasmatodea</taxon>
        <taxon>Anareolatae</taxon>
        <taxon>Phasmatidae</taxon>
        <taxon>Eurycanthinae</taxon>
        <taxon>Dryococelus</taxon>
    </lineage>
</organism>
<dbReference type="Proteomes" id="UP001159363">
    <property type="component" value="Chromosome 1"/>
</dbReference>
<evidence type="ECO:0000313" key="2">
    <source>
        <dbReference type="EMBL" id="KAJ8896882.1"/>
    </source>
</evidence>
<comment type="caution">
    <text evidence="2">The sequence shown here is derived from an EMBL/GenBank/DDBJ whole genome shotgun (WGS) entry which is preliminary data.</text>
</comment>
<sequence>MNVKFTCRTCLRHPRPHLVEGPVAGGWQALEPAATSYLVSQISRQDPRHEVFLPRIPSTSTGVSISLRRHRLETLTVVVLESAARSCLQLTRKSTSVTVIRNYSQLTLSYGASHSDPARGRGKGRLETRKIYSLTLKDPPILELFSTFDTVLKRGRDKGDTATRTKCVNRRYGQGSVVVYCVFIVLRVPMRLHAVDPLFYSGKVCNKACCTLRSSLKCMRRFTNEKLTIIYNYMNESYILSSHVKNKMFSNGLLAPMSQGLWLIMIMIMIHAGVENGCVPNFLATWNYEKRLSDKLIPNLPPDSIVVIDNAPNHSVKVNKTPTSSSTKIGTQQLLGKENIPFTSDSLKPTLYALTEQNNLGQCSRPLGNHSHTVLQLPPYHPVLNPIKAIHDKDMINRMGPEDWIPIFKHPKTLDDNYYNKYVYFDIDIDQIITNFNSSAGEMNGTEELPVVGLARHFLPGDYHRRIMLIAGWAAQCRAELPPPPTPPVGRIAPLATLHEDGYTRNPLQIASSEAILPTVYLTCAIAAHRKAALHYVARQVYSSLGIVLGVDKQPTKLPNLTPSLTFHCKHKILNAVLLSLLSQDTLKRLGAQETSMFDLQIHSVLFAAINHSASSPGSTAGRCVVLLECLGGGPSLMTSRAARRSWVGGTPSATLVKCRHSLPRLHPRSAARGGHRTALQPPLEHDNGRQFTSIAQPENGYSHIKGTDTPLHFCVVVAWSGVRAAIRASMGGNGKELAMAFDRDPSQYSIGVISESHGGPKSGWPDRESNPGPPEYGSSVLSLRHLARHKKDNRKVYSLFYVVAGPAEERAKVLKARGRGSYNMSRYNVIDFQYSTGAIYRTDTDIVNMIRNDIEKWISQSCIMTEPREPPRVMLHQFARGPASWPGV</sequence>
<reference evidence="2 3" key="1">
    <citation type="submission" date="2023-02" db="EMBL/GenBank/DDBJ databases">
        <title>LHISI_Scaffold_Assembly.</title>
        <authorList>
            <person name="Stuart O.P."/>
            <person name="Cleave R."/>
            <person name="Magrath M.J.L."/>
            <person name="Mikheyev A.S."/>
        </authorList>
    </citation>
    <scope>NUCLEOTIDE SEQUENCE [LARGE SCALE GENOMIC DNA]</scope>
    <source>
        <strain evidence="2">Daus_M_001</strain>
        <tissue evidence="2">Leg muscle</tissue>
    </source>
</reference>
<protein>
    <recommendedName>
        <fullName evidence="4">Transposase</fullName>
    </recommendedName>
</protein>
<keyword evidence="3" id="KW-1185">Reference proteome</keyword>
<dbReference type="InterPro" id="IPR036397">
    <property type="entry name" value="RNaseH_sf"/>
</dbReference>
<evidence type="ECO:0000256" key="1">
    <source>
        <dbReference type="SAM" id="MobiDB-lite"/>
    </source>
</evidence>